<dbReference type="InterPro" id="IPR016208">
    <property type="entry name" value="Ald_Oxase/xanthine_DH-like"/>
</dbReference>
<protein>
    <submittedName>
        <fullName evidence="4">Xanthine dehydrogenase family protein molybdopterin-binding subunit</fullName>
    </submittedName>
</protein>
<evidence type="ECO:0000313" key="4">
    <source>
        <dbReference type="EMBL" id="KAA0972187.1"/>
    </source>
</evidence>
<dbReference type="InterPro" id="IPR000674">
    <property type="entry name" value="Ald_Oxase/Xan_DH_a/b"/>
</dbReference>
<gene>
    <name evidence="4" type="ORF">FPY71_03475</name>
</gene>
<reference evidence="4 5" key="1">
    <citation type="submission" date="2019-08" db="EMBL/GenBank/DDBJ databases">
        <title>Aureimonas fodiniaquatilis sp. nov., isolated from a coal mine wastewater.</title>
        <authorList>
            <person name="Kim W."/>
        </authorList>
    </citation>
    <scope>NUCLEOTIDE SEQUENCE [LARGE SCALE GENOMIC DNA]</scope>
    <source>
        <strain evidence="4 5">CAU 1482</strain>
    </source>
</reference>
<dbReference type="SUPFAM" id="SSF56003">
    <property type="entry name" value="Molybdenum cofactor-binding domain"/>
    <property type="match status" value="1"/>
</dbReference>
<dbReference type="Pfam" id="PF01315">
    <property type="entry name" value="Ald_Xan_dh_C"/>
    <property type="match status" value="1"/>
</dbReference>
<comment type="caution">
    <text evidence="4">The sequence shown here is derived from an EMBL/GenBank/DDBJ whole genome shotgun (WGS) entry which is preliminary data.</text>
</comment>
<dbReference type="InterPro" id="IPR008274">
    <property type="entry name" value="AldOxase/xan_DH_MoCoBD1"/>
</dbReference>
<dbReference type="Proteomes" id="UP000324738">
    <property type="component" value="Unassembled WGS sequence"/>
</dbReference>
<feature type="domain" description="Aldehyde oxidase/xanthine dehydrogenase a/b hammerhead" evidence="3">
    <location>
        <begin position="26"/>
        <end position="141"/>
    </location>
</feature>
<dbReference type="EMBL" id="VTWH01000001">
    <property type="protein sequence ID" value="KAA0972187.1"/>
    <property type="molecule type" value="Genomic_DNA"/>
</dbReference>
<dbReference type="Gene3D" id="3.30.365.10">
    <property type="entry name" value="Aldehyde oxidase/xanthine dehydrogenase, molybdopterin binding domain"/>
    <property type="match status" value="4"/>
</dbReference>
<dbReference type="GO" id="GO:0005506">
    <property type="term" value="F:iron ion binding"/>
    <property type="evidence" value="ECO:0007669"/>
    <property type="project" value="InterPro"/>
</dbReference>
<dbReference type="PANTHER" id="PTHR11908:SF132">
    <property type="entry name" value="ALDEHYDE OXIDASE 1-RELATED"/>
    <property type="match status" value="1"/>
</dbReference>
<dbReference type="Pfam" id="PF02738">
    <property type="entry name" value="MoCoBD_1"/>
    <property type="match status" value="1"/>
</dbReference>
<dbReference type="Gene3D" id="3.90.1170.50">
    <property type="entry name" value="Aldehyde oxidase/xanthine dehydrogenase, a/b hammerhead"/>
    <property type="match status" value="1"/>
</dbReference>
<dbReference type="InterPro" id="IPR046867">
    <property type="entry name" value="AldOxase/xan_DH_MoCoBD2"/>
</dbReference>
<name>A0A5B0DZE3_9HYPH</name>
<evidence type="ECO:0000313" key="5">
    <source>
        <dbReference type="Proteomes" id="UP000324738"/>
    </source>
</evidence>
<dbReference type="OrthoDB" id="9758509at2"/>
<dbReference type="InterPro" id="IPR036856">
    <property type="entry name" value="Ald_Oxase/Xan_DH_a/b_sf"/>
</dbReference>
<evidence type="ECO:0000259" key="3">
    <source>
        <dbReference type="SMART" id="SM01008"/>
    </source>
</evidence>
<keyword evidence="5" id="KW-1185">Reference proteome</keyword>
<proteinExistence type="predicted"/>
<dbReference type="RefSeq" id="WP_149297666.1">
    <property type="nucleotide sequence ID" value="NZ_VTWH01000001.1"/>
</dbReference>
<dbReference type="Pfam" id="PF20256">
    <property type="entry name" value="MoCoBD_2"/>
    <property type="match status" value="1"/>
</dbReference>
<evidence type="ECO:0000256" key="1">
    <source>
        <dbReference type="ARBA" id="ARBA00022505"/>
    </source>
</evidence>
<dbReference type="SMART" id="SM01008">
    <property type="entry name" value="Ald_Xan_dh_C"/>
    <property type="match status" value="1"/>
</dbReference>
<dbReference type="AlphaFoldDB" id="A0A5B0DZE3"/>
<dbReference type="SUPFAM" id="SSF54665">
    <property type="entry name" value="CO dehydrogenase molybdoprotein N-domain-like"/>
    <property type="match status" value="1"/>
</dbReference>
<dbReference type="GO" id="GO:0016491">
    <property type="term" value="F:oxidoreductase activity"/>
    <property type="evidence" value="ECO:0007669"/>
    <property type="project" value="UniProtKB-KW"/>
</dbReference>
<keyword evidence="2" id="KW-0560">Oxidoreductase</keyword>
<organism evidence="4 5">
    <name type="scientific">Aureimonas fodinaquatilis</name>
    <dbReference type="NCBI Taxonomy" id="2565783"/>
    <lineage>
        <taxon>Bacteria</taxon>
        <taxon>Pseudomonadati</taxon>
        <taxon>Pseudomonadota</taxon>
        <taxon>Alphaproteobacteria</taxon>
        <taxon>Hyphomicrobiales</taxon>
        <taxon>Aurantimonadaceae</taxon>
        <taxon>Aureimonas</taxon>
    </lineage>
</organism>
<sequence>MRADRPASSGHIGRATRRQNALRHLAGRGQYVTDLQLPRMLHAAFLRSPMARGKIVALDTADALAMPGVVAVYTAADLNPKCQPWTSHLDHFAGMVSAPQNILAEGEVLWAGHPVAMVVAHSRAEAEDACEVILFDLEEMPPVCGVEAAMDPQTAPAAPGLENNICFRNTLKTAGFDAAFARASHVVEGTYASGRHTAVTLEPRAIVADYDPAARQLTVHHGTQTPFQFQDIYARHFGLPDNKVRVIAPDVGGSFGMKLHLYNEEMAAVAAAMALHRPVRFVADRLESFLTDIHARDHHVKARMALDDDGAILAMEVEDHAPIGAFSAYPRTSVVEGNQAFRLMGAPYQMADYHGRLTVLFQNKVQTSQYRAVGHPVACMVTEELLDQAAREMNIDPFEIRARNVLRDDSYPCASATGYRFEKLSHEKCLQKLHDMMDYDTLRQEQAALRQKGIHRGIGLATFVEITNPGAAFYGVGGARISAQDGAIVRLTPGGEVHCAISVTEQGQGTETIIAQIVADQLGVAPEQVKVTTGDTDATPSGGATWACRGAGIGGETALRAGRDLADKITAIAAGILQTTPDRLALRNGAVVEAETGTERLSLAELGRIATYRPDTLPQGLDTSLTVARHFAPSGFPFGFTNGIQASLVEVDVETGLVKLLKHWVVEDCGRIINPLLVDEQIRGGVVQGLGAALFEECLYDENGQLLNGSLADYLVPMACEMPDMEIGHVETPTEDTLLGAKGVGEAGTAASGAAVMNAINDALAPFGARLTTTPMTPARVLAALGVGTQKGNDEWN</sequence>
<accession>A0A5B0DZE3</accession>
<keyword evidence="1" id="KW-0500">Molybdenum</keyword>
<evidence type="ECO:0000256" key="2">
    <source>
        <dbReference type="ARBA" id="ARBA00023002"/>
    </source>
</evidence>
<dbReference type="InterPro" id="IPR037165">
    <property type="entry name" value="AldOxase/xan_DH_Mopterin-bd_sf"/>
</dbReference>
<dbReference type="PANTHER" id="PTHR11908">
    <property type="entry name" value="XANTHINE DEHYDROGENASE"/>
    <property type="match status" value="1"/>
</dbReference>